<evidence type="ECO:0000313" key="1">
    <source>
        <dbReference type="EMBL" id="MDQ0169165.1"/>
    </source>
</evidence>
<evidence type="ECO:0008006" key="3">
    <source>
        <dbReference type="Google" id="ProtNLM"/>
    </source>
</evidence>
<keyword evidence="2" id="KW-1185">Reference proteome</keyword>
<evidence type="ECO:0000313" key="2">
    <source>
        <dbReference type="Proteomes" id="UP001233836"/>
    </source>
</evidence>
<protein>
    <recommendedName>
        <fullName evidence="3">HTH LytTR-type domain-containing protein</fullName>
    </recommendedName>
</protein>
<proteinExistence type="predicted"/>
<dbReference type="RefSeq" id="WP_307212968.1">
    <property type="nucleotide sequence ID" value="NZ_JAUSTI010000001.1"/>
</dbReference>
<organism evidence="1 2">
    <name type="scientific">Paenibacillus tundrae</name>
    <dbReference type="NCBI Taxonomy" id="528187"/>
    <lineage>
        <taxon>Bacteria</taxon>
        <taxon>Bacillati</taxon>
        <taxon>Bacillota</taxon>
        <taxon>Bacilli</taxon>
        <taxon>Bacillales</taxon>
        <taxon>Paenibacillaceae</taxon>
        <taxon>Paenibacillus</taxon>
    </lineage>
</organism>
<accession>A0ABT9W7E4</accession>
<gene>
    <name evidence="1" type="ORF">J2T19_000602</name>
</gene>
<dbReference type="Proteomes" id="UP001233836">
    <property type="component" value="Unassembled WGS sequence"/>
</dbReference>
<dbReference type="EMBL" id="JAUSTI010000001">
    <property type="protein sequence ID" value="MDQ0169165.1"/>
    <property type="molecule type" value="Genomic_DNA"/>
</dbReference>
<reference evidence="1 2" key="1">
    <citation type="submission" date="2023-07" db="EMBL/GenBank/DDBJ databases">
        <title>Sorghum-associated microbial communities from plants grown in Nebraska, USA.</title>
        <authorList>
            <person name="Schachtman D."/>
        </authorList>
    </citation>
    <scope>NUCLEOTIDE SEQUENCE [LARGE SCALE GENOMIC DNA]</scope>
    <source>
        <strain evidence="1 2">DS1314</strain>
    </source>
</reference>
<name>A0ABT9W7E4_9BACL</name>
<sequence>MKFTLFSVDTNNDFRKTKNLIKFLSDDDISIFHFAEIDDHLTHVVFNLKDEYLFGTKISGHHMNMPVSQYINAFYDDKSNLVFLEFINDKYIDVIQKFLEQEEIKIISYQLTNEVIISVLEKLNGFIKNIELYDNDREEVVYESVKREIILNQIKNENLIISYLLMLSDSNFISLSRTGVVSINNNDIKTLTKFVGAFS</sequence>
<comment type="caution">
    <text evidence="1">The sequence shown here is derived from an EMBL/GenBank/DDBJ whole genome shotgun (WGS) entry which is preliminary data.</text>
</comment>